<protein>
    <submittedName>
        <fullName evidence="3">Uncharacterized protein</fullName>
    </submittedName>
</protein>
<evidence type="ECO:0000256" key="1">
    <source>
        <dbReference type="SAM" id="Coils"/>
    </source>
</evidence>
<proteinExistence type="predicted"/>
<evidence type="ECO:0000313" key="3">
    <source>
        <dbReference type="EMBL" id="XBH05709.1"/>
    </source>
</evidence>
<feature type="compositionally biased region" description="Polar residues" evidence="2">
    <location>
        <begin position="298"/>
        <end position="307"/>
    </location>
</feature>
<feature type="compositionally biased region" description="Basic residues" evidence="2">
    <location>
        <begin position="433"/>
        <end position="457"/>
    </location>
</feature>
<dbReference type="RefSeq" id="WP_406698558.1">
    <property type="nucleotide sequence ID" value="NZ_CP155447.1"/>
</dbReference>
<keyword evidence="1" id="KW-0175">Coiled coil</keyword>
<dbReference type="Gene3D" id="1.10.287.950">
    <property type="entry name" value="Methyl-accepting chemotaxis protein"/>
    <property type="match status" value="1"/>
</dbReference>
<evidence type="ECO:0000256" key="2">
    <source>
        <dbReference type="SAM" id="MobiDB-lite"/>
    </source>
</evidence>
<feature type="coiled-coil region" evidence="1">
    <location>
        <begin position="178"/>
        <end position="211"/>
    </location>
</feature>
<feature type="compositionally biased region" description="Polar residues" evidence="2">
    <location>
        <begin position="412"/>
        <end position="428"/>
    </location>
</feature>
<feature type="region of interest" description="Disordered" evidence="2">
    <location>
        <begin position="366"/>
        <end position="388"/>
    </location>
</feature>
<gene>
    <name evidence="3" type="ORF">V5E97_06710</name>
</gene>
<accession>A0AAU7CL16</accession>
<feature type="region of interest" description="Disordered" evidence="2">
    <location>
        <begin position="401"/>
        <end position="457"/>
    </location>
</feature>
<dbReference type="AlphaFoldDB" id="A0AAU7CL16"/>
<dbReference type="EMBL" id="CP155447">
    <property type="protein sequence ID" value="XBH05709.1"/>
    <property type="molecule type" value="Genomic_DNA"/>
</dbReference>
<name>A0AAU7CL16_9BACT</name>
<organism evidence="3">
    <name type="scientific">Singulisphaera sp. Ch08</name>
    <dbReference type="NCBI Taxonomy" id="3120278"/>
    <lineage>
        <taxon>Bacteria</taxon>
        <taxon>Pseudomonadati</taxon>
        <taxon>Planctomycetota</taxon>
        <taxon>Planctomycetia</taxon>
        <taxon>Isosphaerales</taxon>
        <taxon>Isosphaeraceae</taxon>
        <taxon>Singulisphaera</taxon>
    </lineage>
</organism>
<feature type="region of interest" description="Disordered" evidence="2">
    <location>
        <begin position="295"/>
        <end position="324"/>
    </location>
</feature>
<reference evidence="3" key="1">
    <citation type="submission" date="2024-05" db="EMBL/GenBank/DDBJ databases">
        <title>Planctomycetes of the genus Singulisphaera possess chitinolytic capabilities.</title>
        <authorList>
            <person name="Ivanova A."/>
        </authorList>
    </citation>
    <scope>NUCLEOTIDE SEQUENCE</scope>
    <source>
        <strain evidence="3">Ch08T</strain>
    </source>
</reference>
<sequence length="520" mass="57451">MAGQGIDLGSIYADLDIRTGNLDQGLAKARNALDAVNKEVKQLQQEFADGAITASELSARMAALGATATELTTRMQAAYAATSTLHTGLEVLNASANQMTQSSGRMGQALMQLGYIADDVQYGFSGIVNNIGPLAYGLGATGGVAAAAQLAAVGIYQLYTHWDQFMELIGQGTVKTEAEEMEALAKATSRTADEQERLNKYKKEEKDIEKMMGGESKSKMETRKAVQDVYSEAGPEVVRAALEKTMTVSPEIQKQIDKVNEEIKYYRENKTALESGGYFSADAKIADLENQRDKISDQGASAKTKQASRLMLRAQQDTEDGQQARDEIGRRIRGDGGKMDAVATRLEYTSPEALKKAKMAEYQAEEEQKKDKAATEEAKRKAKAVEEDREKELGRMGYLEEQAGKRKLTSGEARNSFGSCRPTPTTYATRMPAKQKRLRSRRNGKNKKRNRHGNRTRKTVARPLLASIRSVKVLRSRPLPETCRLTRPGRRLPNISISLVFPKRTQKRPLKISFPTPKRK</sequence>